<dbReference type="Proteomes" id="UP000018168">
    <property type="component" value="Unassembled WGS sequence"/>
</dbReference>
<dbReference type="AlphaFoldDB" id="R6MXY6"/>
<organism evidence="1 2">
    <name type="scientific">[Clostridium] leptum CAG:27</name>
    <dbReference type="NCBI Taxonomy" id="1263068"/>
    <lineage>
        <taxon>Bacteria</taxon>
        <taxon>Bacillati</taxon>
        <taxon>Bacillota</taxon>
        <taxon>Clostridia</taxon>
        <taxon>Eubacteriales</taxon>
        <taxon>Oscillospiraceae</taxon>
        <taxon>Oscillospiraceae incertae sedis</taxon>
    </lineage>
</organism>
<proteinExistence type="predicted"/>
<dbReference type="Pfam" id="PF09669">
    <property type="entry name" value="Phage_pRha"/>
    <property type="match status" value="1"/>
</dbReference>
<sequence length="217" mass="24946">MNELVFLEPNKIDSEPFTTSDIVAQMTGNHYRSVQRIIEKQIVRLETFGVMRFEITLPPKGSKGGRPKKIYRLNEPQATLLITFLKNTDAVADFKTELVRQFYTMRAELMKRKMYRIELKPIRREMTDVIQSVDSSKWAYKKYTDLAYKTAIGKNAAQLRKERNATSKAKAIDYMSSDEIAAVSKLQSQIGVLLEMGMNYQQIKAILLNRLVIGKIA</sequence>
<comment type="caution">
    <text evidence="1">The sequence shown here is derived from an EMBL/GenBank/DDBJ whole genome shotgun (WGS) entry which is preliminary data.</text>
</comment>
<protein>
    <submittedName>
        <fullName evidence="1">Putative phage-encoded protein</fullName>
    </submittedName>
</protein>
<evidence type="ECO:0000313" key="1">
    <source>
        <dbReference type="EMBL" id="CDC03685.1"/>
    </source>
</evidence>
<dbReference type="EMBL" id="CBEP010000014">
    <property type="protein sequence ID" value="CDC03685.1"/>
    <property type="molecule type" value="Genomic_DNA"/>
</dbReference>
<reference evidence="1" key="1">
    <citation type="submission" date="2012-11" db="EMBL/GenBank/DDBJ databases">
        <title>Dependencies among metagenomic species, viruses, plasmids and units of genetic variation.</title>
        <authorList>
            <person name="Nielsen H.B."/>
            <person name="Almeida M."/>
            <person name="Juncker A.S."/>
            <person name="Rasmussen S."/>
            <person name="Li J."/>
            <person name="Sunagawa S."/>
            <person name="Plichta D."/>
            <person name="Gautier L."/>
            <person name="Le Chatelier E."/>
            <person name="Peletier E."/>
            <person name="Bonde I."/>
            <person name="Nielsen T."/>
            <person name="Manichanh C."/>
            <person name="Arumugam M."/>
            <person name="Batto J."/>
            <person name="Santos M.B.Q.D."/>
            <person name="Blom N."/>
            <person name="Borruel N."/>
            <person name="Burgdorf K.S."/>
            <person name="Boumezbeur F."/>
            <person name="Casellas F."/>
            <person name="Dore J."/>
            <person name="Guarner F."/>
            <person name="Hansen T."/>
            <person name="Hildebrand F."/>
            <person name="Kaas R.S."/>
            <person name="Kennedy S."/>
            <person name="Kristiansen K."/>
            <person name="Kultima J.R."/>
            <person name="Leonard P."/>
            <person name="Levenez F."/>
            <person name="Lund O."/>
            <person name="Moumen B."/>
            <person name="Le Paslier D."/>
            <person name="Pons N."/>
            <person name="Pedersen O."/>
            <person name="Prifti E."/>
            <person name="Qin J."/>
            <person name="Raes J."/>
            <person name="Tap J."/>
            <person name="Tims S."/>
            <person name="Ussery D.W."/>
            <person name="Yamada T."/>
            <person name="MetaHit consortium"/>
            <person name="Renault P."/>
            <person name="Sicheritz-Ponten T."/>
            <person name="Bork P."/>
            <person name="Wang J."/>
            <person name="Brunak S."/>
            <person name="Ehrlich S.D."/>
        </authorList>
    </citation>
    <scope>NUCLEOTIDE SEQUENCE [LARGE SCALE GENOMIC DNA]</scope>
</reference>
<name>R6MXY6_9FIRM</name>
<dbReference type="InterPro" id="IPR014054">
    <property type="entry name" value="Phage_regulatory_Rha"/>
</dbReference>
<accession>R6MXY6</accession>
<evidence type="ECO:0000313" key="2">
    <source>
        <dbReference type="Proteomes" id="UP000018168"/>
    </source>
</evidence>
<gene>
    <name evidence="1" type="ORF">BN578_01686</name>
</gene>